<keyword evidence="2" id="KW-1133">Transmembrane helix</keyword>
<feature type="transmembrane region" description="Helical" evidence="2">
    <location>
        <begin position="12"/>
        <end position="31"/>
    </location>
</feature>
<reference evidence="4" key="1">
    <citation type="submission" date="2016-10" db="EMBL/GenBank/DDBJ databases">
        <authorList>
            <person name="Varghese N."/>
            <person name="Submissions S."/>
        </authorList>
    </citation>
    <scope>NUCLEOTIDE SEQUENCE [LARGE SCALE GENOMIC DNA]</scope>
    <source>
        <strain evidence="4">IBRC-M 10760</strain>
    </source>
</reference>
<dbReference type="RefSeq" id="WP_092691887.1">
    <property type="nucleotide sequence ID" value="NZ_FNBK01000007.1"/>
</dbReference>
<keyword evidence="2" id="KW-0472">Membrane</keyword>
<evidence type="ECO:0000313" key="3">
    <source>
        <dbReference type="EMBL" id="SDF58717.1"/>
    </source>
</evidence>
<sequence>MTDLQDRSRRRFLAGAAVVAVGGIAGCIGNGGSGAENGGNGGNSGDGDSDDGTSTGTDSERTGQSRGDDTAQVAGTSPETVVRKMLRAAAEGDRETVRRLTVEGHSLRAVGRVQDLTIESVQRYSTQAYAERTGAAVSAVEDALQQAEDRGYDDATIVSYTASTAQYDDIQRDYILVLDDDQWLMYDFGRLPQ</sequence>
<accession>A0A1G7MAE2</accession>
<dbReference type="OrthoDB" id="384697at2157"/>
<organism evidence="3 4">
    <name type="scientific">Halorientalis regularis</name>
    <dbReference type="NCBI Taxonomy" id="660518"/>
    <lineage>
        <taxon>Archaea</taxon>
        <taxon>Methanobacteriati</taxon>
        <taxon>Methanobacteriota</taxon>
        <taxon>Stenosarchaea group</taxon>
        <taxon>Halobacteria</taxon>
        <taxon>Halobacteriales</taxon>
        <taxon>Haloarculaceae</taxon>
        <taxon>Halorientalis</taxon>
    </lineage>
</organism>
<evidence type="ECO:0000256" key="2">
    <source>
        <dbReference type="SAM" id="Phobius"/>
    </source>
</evidence>
<keyword evidence="2" id="KW-0812">Transmembrane</keyword>
<feature type="compositionally biased region" description="Basic and acidic residues" evidence="1">
    <location>
        <begin position="58"/>
        <end position="69"/>
    </location>
</feature>
<dbReference type="EMBL" id="FNBK01000007">
    <property type="protein sequence ID" value="SDF58717.1"/>
    <property type="molecule type" value="Genomic_DNA"/>
</dbReference>
<evidence type="ECO:0000256" key="1">
    <source>
        <dbReference type="SAM" id="MobiDB-lite"/>
    </source>
</evidence>
<feature type="compositionally biased region" description="Gly residues" evidence="1">
    <location>
        <begin position="30"/>
        <end position="45"/>
    </location>
</feature>
<name>A0A1G7MAE2_9EURY</name>
<keyword evidence="4" id="KW-1185">Reference proteome</keyword>
<dbReference type="InterPro" id="IPR006311">
    <property type="entry name" value="TAT_signal"/>
</dbReference>
<dbReference type="STRING" id="660518.SAMN05216218_107194"/>
<dbReference type="PROSITE" id="PS51318">
    <property type="entry name" value="TAT"/>
    <property type="match status" value="1"/>
</dbReference>
<evidence type="ECO:0000313" key="4">
    <source>
        <dbReference type="Proteomes" id="UP000199076"/>
    </source>
</evidence>
<gene>
    <name evidence="3" type="ORF">SAMN05216218_107194</name>
</gene>
<dbReference type="PROSITE" id="PS51257">
    <property type="entry name" value="PROKAR_LIPOPROTEIN"/>
    <property type="match status" value="1"/>
</dbReference>
<proteinExistence type="predicted"/>
<protein>
    <submittedName>
        <fullName evidence="3">Uncharacterized protein</fullName>
    </submittedName>
</protein>
<dbReference type="AlphaFoldDB" id="A0A1G7MAE2"/>
<feature type="region of interest" description="Disordered" evidence="1">
    <location>
        <begin position="30"/>
        <end position="79"/>
    </location>
</feature>
<dbReference type="Proteomes" id="UP000199076">
    <property type="component" value="Unassembled WGS sequence"/>
</dbReference>